<organism evidence="2 3">
    <name type="scientific">Pseudoalteromonas spongiae</name>
    <dbReference type="NCBI Taxonomy" id="298657"/>
    <lineage>
        <taxon>Bacteria</taxon>
        <taxon>Pseudomonadati</taxon>
        <taxon>Pseudomonadota</taxon>
        <taxon>Gammaproteobacteria</taxon>
        <taxon>Alteromonadales</taxon>
        <taxon>Pseudoalteromonadaceae</taxon>
        <taxon>Pseudoalteromonas</taxon>
    </lineage>
</organism>
<dbReference type="RefSeq" id="WP_336436030.1">
    <property type="nucleotide sequence ID" value="NZ_JBAWKS010000002.1"/>
</dbReference>
<name>A0ABU8EVH5_9GAMM</name>
<keyword evidence="3" id="KW-1185">Reference proteome</keyword>
<dbReference type="InterPro" id="IPR036388">
    <property type="entry name" value="WH-like_DNA-bd_sf"/>
</dbReference>
<comment type="similarity">
    <text evidence="1">Belongs to the ROK (NagC/XylR) family.</text>
</comment>
<sequence>MKGSNAKQNKALNLRLALSQIVALGPISRVEIARNTNLTKQTITNMVETLLEHDLVSEVGIKKAEGAGKPSKMLCFNEKAAYSIAIRIMENELFVGMFKLNGDCINSLTTLFSPDELVSKATYLVNTLVNIENIDSSKVLAVGLAIQDSNNFALDAHKVAKETQVALAESLNLPVALESTASACAAYQMLFGEAQTLQSFVYVHIGNRVESSVVYNRDILLGQNGLTGALGDIFVTPETDNDTGELGRLNDFSSLNSLKAALNIDNQKHDDFLANLTADNKLLESWVNRAEEPMRIAIHTIESIFNSQTIILGGDINEWLLDTLIKQLRPYIPSIAQYGERQVIRLIKTPEVSQITQKGIATLPLYAALGFENHHILYCPTALQATPLQALIYALDA</sequence>
<dbReference type="SUPFAM" id="SSF53067">
    <property type="entry name" value="Actin-like ATPase domain"/>
    <property type="match status" value="2"/>
</dbReference>
<accession>A0ABU8EVH5</accession>
<dbReference type="InterPro" id="IPR036390">
    <property type="entry name" value="WH_DNA-bd_sf"/>
</dbReference>
<dbReference type="InterPro" id="IPR000600">
    <property type="entry name" value="ROK"/>
</dbReference>
<dbReference type="Gene3D" id="3.30.420.40">
    <property type="match status" value="2"/>
</dbReference>
<dbReference type="PANTHER" id="PTHR18964">
    <property type="entry name" value="ROK (REPRESSOR, ORF, KINASE) FAMILY"/>
    <property type="match status" value="1"/>
</dbReference>
<dbReference type="Gene3D" id="1.10.10.10">
    <property type="entry name" value="Winged helix-like DNA-binding domain superfamily/Winged helix DNA-binding domain"/>
    <property type="match status" value="1"/>
</dbReference>
<dbReference type="EMBL" id="JBAWKS010000002">
    <property type="protein sequence ID" value="MEI4550981.1"/>
    <property type="molecule type" value="Genomic_DNA"/>
</dbReference>
<evidence type="ECO:0000313" key="3">
    <source>
        <dbReference type="Proteomes" id="UP001382455"/>
    </source>
</evidence>
<dbReference type="Pfam" id="PF00480">
    <property type="entry name" value="ROK"/>
    <property type="match status" value="1"/>
</dbReference>
<dbReference type="PANTHER" id="PTHR18964:SF149">
    <property type="entry name" value="BIFUNCTIONAL UDP-N-ACETYLGLUCOSAMINE 2-EPIMERASE_N-ACETYLMANNOSAMINE KINASE"/>
    <property type="match status" value="1"/>
</dbReference>
<evidence type="ECO:0000313" key="2">
    <source>
        <dbReference type="EMBL" id="MEI4550981.1"/>
    </source>
</evidence>
<dbReference type="Proteomes" id="UP001382455">
    <property type="component" value="Unassembled WGS sequence"/>
</dbReference>
<proteinExistence type="inferred from homology"/>
<gene>
    <name evidence="2" type="ORF">WAE96_15020</name>
</gene>
<dbReference type="SUPFAM" id="SSF46785">
    <property type="entry name" value="Winged helix' DNA-binding domain"/>
    <property type="match status" value="1"/>
</dbReference>
<protein>
    <submittedName>
        <fullName evidence="2">ROK family transcriptional regulator</fullName>
    </submittedName>
</protein>
<dbReference type="InterPro" id="IPR043129">
    <property type="entry name" value="ATPase_NBD"/>
</dbReference>
<comment type="caution">
    <text evidence="2">The sequence shown here is derived from an EMBL/GenBank/DDBJ whole genome shotgun (WGS) entry which is preliminary data.</text>
</comment>
<evidence type="ECO:0000256" key="1">
    <source>
        <dbReference type="ARBA" id="ARBA00006479"/>
    </source>
</evidence>
<reference evidence="2 3" key="1">
    <citation type="submission" date="2023-12" db="EMBL/GenBank/DDBJ databases">
        <title>Friends and Foes: Symbiotic and Algicidal bacterial influence on Karenia brevis blooms.</title>
        <authorList>
            <person name="Fei C."/>
            <person name="Mohamed A.R."/>
            <person name="Booker A."/>
            <person name="Arshad M."/>
            <person name="Klass S."/>
            <person name="Ahn S."/>
            <person name="Gilbert P.M."/>
            <person name="Heil C.A."/>
            <person name="Martinez J.M."/>
            <person name="Amin S.A."/>
        </authorList>
    </citation>
    <scope>NUCLEOTIDE SEQUENCE [LARGE SCALE GENOMIC DNA]</scope>
    <source>
        <strain evidence="2 3">CE15</strain>
    </source>
</reference>